<evidence type="ECO:0000313" key="1">
    <source>
        <dbReference type="Proteomes" id="UP000790787"/>
    </source>
</evidence>
<protein>
    <submittedName>
        <fullName evidence="2">Carbohydrate esterase At4g34215</fullName>
    </submittedName>
</protein>
<name>A0AC58SE95_TOBAC</name>
<keyword evidence="1" id="KW-1185">Reference proteome</keyword>
<organism evidence="1 2">
    <name type="scientific">Nicotiana tabacum</name>
    <name type="common">Common tobacco</name>
    <dbReference type="NCBI Taxonomy" id="4097"/>
    <lineage>
        <taxon>Eukaryota</taxon>
        <taxon>Viridiplantae</taxon>
        <taxon>Streptophyta</taxon>
        <taxon>Embryophyta</taxon>
        <taxon>Tracheophyta</taxon>
        <taxon>Spermatophyta</taxon>
        <taxon>Magnoliopsida</taxon>
        <taxon>eudicotyledons</taxon>
        <taxon>Gunneridae</taxon>
        <taxon>Pentapetalae</taxon>
        <taxon>asterids</taxon>
        <taxon>lamiids</taxon>
        <taxon>Solanales</taxon>
        <taxon>Solanaceae</taxon>
        <taxon>Nicotianoideae</taxon>
        <taxon>Nicotianeae</taxon>
        <taxon>Nicotiana</taxon>
    </lineage>
</organism>
<proteinExistence type="predicted"/>
<reference evidence="2" key="2">
    <citation type="submission" date="2025-08" db="UniProtKB">
        <authorList>
            <consortium name="RefSeq"/>
        </authorList>
    </citation>
    <scope>IDENTIFICATION</scope>
    <source>
        <tissue evidence="2">Leaf</tissue>
    </source>
</reference>
<dbReference type="Proteomes" id="UP000790787">
    <property type="component" value="Chromosome 12"/>
</dbReference>
<accession>A0AC58SE95</accession>
<gene>
    <name evidence="2" type="primary">LOC107768589</name>
</gene>
<reference evidence="1" key="1">
    <citation type="journal article" date="2014" name="Nat. Commun.">
        <title>The tobacco genome sequence and its comparison with those of tomato and potato.</title>
        <authorList>
            <person name="Sierro N."/>
            <person name="Battey J.N."/>
            <person name="Ouadi S."/>
            <person name="Bakaher N."/>
            <person name="Bovet L."/>
            <person name="Willig A."/>
            <person name="Goepfert S."/>
            <person name="Peitsch M.C."/>
            <person name="Ivanov N.V."/>
        </authorList>
    </citation>
    <scope>NUCLEOTIDE SEQUENCE [LARGE SCALE GENOMIC DNA]</scope>
</reference>
<evidence type="ECO:0000313" key="2">
    <source>
        <dbReference type="RefSeq" id="XP_075083295.1"/>
    </source>
</evidence>
<sequence>MAGQGGVSYGYWDGIVPIESQPNPDNILRFRVNTKWEIAHEPLNYGVDCLSNCGVGPGMAFANAILKKVPNFGAIGLVPCSRVKISLRDGGTLRALLWYHGESDSKDKYTAKYYKSKFEKFVQDLRTELNSPLLPVVVVVLHHPKQPFVGEFVDVVREAQFDIDLPNVIKVDAKGLPLNSDGIHITTQGQVKLGNMMAEAFLRAKFASAKNNSNKDLSYDVLVYRLTSSFNP</sequence>
<dbReference type="RefSeq" id="XP_075083295.1">
    <property type="nucleotide sequence ID" value="XM_075227194.1"/>
</dbReference>